<dbReference type="SMART" id="SM01118">
    <property type="entry name" value="CYTH"/>
    <property type="match status" value="1"/>
</dbReference>
<evidence type="ECO:0000259" key="3">
    <source>
        <dbReference type="PROSITE" id="PS51708"/>
    </source>
</evidence>
<feature type="domain" description="CHAD" evidence="3">
    <location>
        <begin position="216"/>
        <end position="500"/>
    </location>
</feature>
<dbReference type="Pfam" id="PF01928">
    <property type="entry name" value="CYTH"/>
    <property type="match status" value="1"/>
</dbReference>
<evidence type="ECO:0000256" key="1">
    <source>
        <dbReference type="SAM" id="MobiDB-lite"/>
    </source>
</evidence>
<proteinExistence type="predicted"/>
<reference evidence="4 5" key="1">
    <citation type="journal article" date="2019" name="Int. J. Syst. Evol. Microbiol.">
        <title>The Global Catalogue of Microorganisms (GCM) 10K type strain sequencing project: providing services to taxonomists for standard genome sequencing and annotation.</title>
        <authorList>
            <consortium name="The Broad Institute Genomics Platform"/>
            <consortium name="The Broad Institute Genome Sequencing Center for Infectious Disease"/>
            <person name="Wu L."/>
            <person name="Ma J."/>
        </authorList>
    </citation>
    <scope>NUCLEOTIDE SEQUENCE [LARGE SCALE GENOMIC DNA]</scope>
    <source>
        <strain evidence="4 5">JCM 13002</strain>
    </source>
</reference>
<sequence length="504" mass="55217">MTTVYEENERKYDGALDRPLTADGLSQVSGVVPGGTEKLNAVYFDTPDLRLLRSGITLRRRSGGGDAGWHLKTPGSDGIRVETRLPLAAGHKRRPPKELVRLVRGAARGERLAPVARLRTNRTITLLVDAEHRTLAEMVRDRVSAKAPTAETGTGPERTEWTETEVELADGDPGLLDEVEERLRARGLRRSAASSKLGRVLGDRLEAPAARAEPPKGSVAAALTGYLHHQVVAVRALDPAVRVDRPDSVHRLRVAVRRIRSALAAHRTLLDRAVTDPLDKELRRFGKVLGRARDAEVLGEGLARQASGLPAAGRPAEVSARISARYVRRYRRAHQTALQAMDGGRYFALLNALDELAARPPLRKRARRGTSEARKVLERQRRRAVRRLGTALDLPPGRERDEALHRARKAAKRARYAAECAAPAAGPPAEKLRKRMKRIQQPLGAHQDGVVAEPAIVDAAAGARRHGEDTFGYGLLHAAQRAHEEQQVAEAAKARKKARKKVKG</sequence>
<evidence type="ECO:0000313" key="5">
    <source>
        <dbReference type="Proteomes" id="UP001499987"/>
    </source>
</evidence>
<dbReference type="SMART" id="SM00880">
    <property type="entry name" value="CHAD"/>
    <property type="match status" value="1"/>
</dbReference>
<dbReference type="InterPro" id="IPR007899">
    <property type="entry name" value="CHAD_dom"/>
</dbReference>
<dbReference type="RefSeq" id="WP_344627183.1">
    <property type="nucleotide sequence ID" value="NZ_BAAALD010000091.1"/>
</dbReference>
<evidence type="ECO:0000313" key="4">
    <source>
        <dbReference type="EMBL" id="GAA1114432.1"/>
    </source>
</evidence>
<feature type="domain" description="CYTH" evidence="2">
    <location>
        <begin position="5"/>
        <end position="207"/>
    </location>
</feature>
<dbReference type="PROSITE" id="PS51708">
    <property type="entry name" value="CHAD"/>
    <property type="match status" value="1"/>
</dbReference>
<dbReference type="PANTHER" id="PTHR39339:SF1">
    <property type="entry name" value="CHAD DOMAIN-CONTAINING PROTEIN"/>
    <property type="match status" value="1"/>
</dbReference>
<comment type="caution">
    <text evidence="4">The sequence shown here is derived from an EMBL/GenBank/DDBJ whole genome shotgun (WGS) entry which is preliminary data.</text>
</comment>
<organism evidence="4 5">
    <name type="scientific">Kitasatospora arboriphila</name>
    <dbReference type="NCBI Taxonomy" id="258052"/>
    <lineage>
        <taxon>Bacteria</taxon>
        <taxon>Bacillati</taxon>
        <taxon>Actinomycetota</taxon>
        <taxon>Actinomycetes</taxon>
        <taxon>Kitasatosporales</taxon>
        <taxon>Streptomycetaceae</taxon>
        <taxon>Kitasatospora</taxon>
    </lineage>
</organism>
<feature type="region of interest" description="Disordered" evidence="1">
    <location>
        <begin position="484"/>
        <end position="504"/>
    </location>
</feature>
<dbReference type="InterPro" id="IPR033469">
    <property type="entry name" value="CYTH-like_dom_sf"/>
</dbReference>
<dbReference type="Proteomes" id="UP001499987">
    <property type="component" value="Unassembled WGS sequence"/>
</dbReference>
<dbReference type="InterPro" id="IPR023577">
    <property type="entry name" value="CYTH_domain"/>
</dbReference>
<keyword evidence="5" id="KW-1185">Reference proteome</keyword>
<dbReference type="EMBL" id="BAAALD010000091">
    <property type="protein sequence ID" value="GAA1114432.1"/>
    <property type="molecule type" value="Genomic_DNA"/>
</dbReference>
<accession>A0ABN1U3T3</accession>
<feature type="compositionally biased region" description="Basic residues" evidence="1">
    <location>
        <begin position="494"/>
        <end position="504"/>
    </location>
</feature>
<dbReference type="PANTHER" id="PTHR39339">
    <property type="entry name" value="SLR1444 PROTEIN"/>
    <property type="match status" value="1"/>
</dbReference>
<dbReference type="Pfam" id="PF05235">
    <property type="entry name" value="CHAD"/>
    <property type="match status" value="1"/>
</dbReference>
<dbReference type="SUPFAM" id="SSF55154">
    <property type="entry name" value="CYTH-like phosphatases"/>
    <property type="match status" value="1"/>
</dbReference>
<dbReference type="InterPro" id="IPR038186">
    <property type="entry name" value="CHAD_dom_sf"/>
</dbReference>
<dbReference type="CDD" id="cd07374">
    <property type="entry name" value="CYTH-like_Pase"/>
    <property type="match status" value="1"/>
</dbReference>
<protein>
    <submittedName>
        <fullName evidence="4">CYTH and CHAD domain-containing protein</fullName>
    </submittedName>
</protein>
<dbReference type="Gene3D" id="1.40.20.10">
    <property type="entry name" value="CHAD domain"/>
    <property type="match status" value="1"/>
</dbReference>
<name>A0ABN1U3T3_9ACTN</name>
<evidence type="ECO:0000259" key="2">
    <source>
        <dbReference type="PROSITE" id="PS51707"/>
    </source>
</evidence>
<gene>
    <name evidence="4" type="ORF">GCM10009663_63890</name>
</gene>
<dbReference type="Gene3D" id="2.40.320.10">
    <property type="entry name" value="Hypothetical Protein Pfu-838710-001"/>
    <property type="match status" value="1"/>
</dbReference>
<dbReference type="PROSITE" id="PS51707">
    <property type="entry name" value="CYTH"/>
    <property type="match status" value="1"/>
</dbReference>